<evidence type="ECO:0000313" key="4">
    <source>
        <dbReference type="EMBL" id="KAF2885149.1"/>
    </source>
</evidence>
<keyword evidence="5" id="KW-1185">Reference proteome</keyword>
<name>A0A8K0G426_IGNLU</name>
<dbReference type="PANTHER" id="PTHR46618:SF1">
    <property type="entry name" value="ARMADILLO REPEAT-CONTAINING PROTEIN 3"/>
    <property type="match status" value="1"/>
</dbReference>
<dbReference type="InterPro" id="IPR055164">
    <property type="entry name" value="EDR1/CTR1/ARMC3-like_pept-like"/>
</dbReference>
<protein>
    <recommendedName>
        <fullName evidence="3">EDR1/CTR1/ARMC3-like peptidase-like domain-containing protein</fullName>
    </recommendedName>
</protein>
<sequence>MECLETASYFVKSLEFIQFCQWATSCPKKFILPSALIITSLTKLVELRQLLFDFSIEDTVLSFFRINNELVFYKTCEAISNMSSHRYCCEKMITPVVIQCLLQMLTRSDVPIIPYHEIALKTLYDLLRRDGRTLKLIIACGGIPLLTTCWLRDKKEYTHETLSVLMEMLYIFSADAEFRKITMNSMLYQMLLNTFDDVSDFSRKALLVLNQYVDDSECRQYFLEFEGPQIVLKQISSTPDEKTLKDILIFLQRIFLYKKVGMAFLLAGCLAVLNSICDEAKEAIPLINQLISMMYDLYLPIKFHELGRLEITDHLTSRFYLINGVCAEGFPFLEILTEQNACPINIIYIVDFTANVDELTRKPIKIPSPLETRLPSTSSIPPNTARKSGSQTRRRSSILKNTSGAKTQRVSIQINDSLQGIPATEERQEAEESFLTCQVPPPINFGCISEDPYLPKYAEKLKLLLYSNKKYIICFQHQVKLIAHFVSDVLSGPDGASDPLDSHCLDFHLTALKEKLGTNLIPIGYLRCGHYCERALLFKALAEKVGVPCTLVRGRDRVFYWNEVPITNEEPYANLNDEQKTYLSYAVVDLINKVGELMLVGSVEANKYCGLLVDTDRINATVNAIKVDSEVDLHKHDNA</sequence>
<gene>
    <name evidence="4" type="ORF">ILUMI_21025</name>
</gene>
<dbReference type="InterPro" id="IPR016024">
    <property type="entry name" value="ARM-type_fold"/>
</dbReference>
<dbReference type="Proteomes" id="UP000801492">
    <property type="component" value="Unassembled WGS sequence"/>
</dbReference>
<accession>A0A8K0G426</accession>
<dbReference type="SUPFAM" id="SSF48371">
    <property type="entry name" value="ARM repeat"/>
    <property type="match status" value="1"/>
</dbReference>
<evidence type="ECO:0000313" key="5">
    <source>
        <dbReference type="Proteomes" id="UP000801492"/>
    </source>
</evidence>
<evidence type="ECO:0000259" key="3">
    <source>
        <dbReference type="Pfam" id="PF14381"/>
    </source>
</evidence>
<dbReference type="PANTHER" id="PTHR46618">
    <property type="entry name" value="ARMADILLO REPEAT-CONTAINING PROTEIN 3"/>
    <property type="match status" value="1"/>
</dbReference>
<feature type="region of interest" description="Disordered" evidence="2">
    <location>
        <begin position="370"/>
        <end position="407"/>
    </location>
</feature>
<reference evidence="4" key="1">
    <citation type="submission" date="2019-08" db="EMBL/GenBank/DDBJ databases">
        <title>The genome of the North American firefly Photinus pyralis.</title>
        <authorList>
            <consortium name="Photinus pyralis genome working group"/>
            <person name="Fallon T.R."/>
            <person name="Sander Lower S.E."/>
            <person name="Weng J.-K."/>
        </authorList>
    </citation>
    <scope>NUCLEOTIDE SEQUENCE</scope>
    <source>
        <strain evidence="4">TRF0915ILg1</strain>
        <tissue evidence="4">Whole body</tissue>
    </source>
</reference>
<feature type="compositionally biased region" description="Polar residues" evidence="2">
    <location>
        <begin position="374"/>
        <end position="391"/>
    </location>
</feature>
<dbReference type="InterPro" id="IPR011989">
    <property type="entry name" value="ARM-like"/>
</dbReference>
<dbReference type="InterPro" id="IPR052441">
    <property type="entry name" value="Armadillo-Ser/Thr_Kinase"/>
</dbReference>
<proteinExistence type="predicted"/>
<dbReference type="Pfam" id="PF14381">
    <property type="entry name" value="EDR1_CTR1_ARMC3_pept"/>
    <property type="match status" value="1"/>
</dbReference>
<feature type="domain" description="EDR1/CTR1/ARMC3-like peptidase-like" evidence="3">
    <location>
        <begin position="450"/>
        <end position="556"/>
    </location>
</feature>
<dbReference type="AlphaFoldDB" id="A0A8K0G426"/>
<feature type="compositionally biased region" description="Polar residues" evidence="2">
    <location>
        <begin position="398"/>
        <end position="407"/>
    </location>
</feature>
<evidence type="ECO:0000256" key="2">
    <source>
        <dbReference type="SAM" id="MobiDB-lite"/>
    </source>
</evidence>
<comment type="caution">
    <text evidence="4">The sequence shown here is derived from an EMBL/GenBank/DDBJ whole genome shotgun (WGS) entry which is preliminary data.</text>
</comment>
<dbReference type="Gene3D" id="1.25.10.10">
    <property type="entry name" value="Leucine-rich Repeat Variant"/>
    <property type="match status" value="1"/>
</dbReference>
<dbReference type="EMBL" id="VTPC01090027">
    <property type="protein sequence ID" value="KAF2885149.1"/>
    <property type="molecule type" value="Genomic_DNA"/>
</dbReference>
<keyword evidence="1" id="KW-0677">Repeat</keyword>
<dbReference type="OrthoDB" id="7537227at2759"/>
<organism evidence="4 5">
    <name type="scientific">Ignelater luminosus</name>
    <name type="common">Cucubano</name>
    <name type="synonym">Pyrophorus luminosus</name>
    <dbReference type="NCBI Taxonomy" id="2038154"/>
    <lineage>
        <taxon>Eukaryota</taxon>
        <taxon>Metazoa</taxon>
        <taxon>Ecdysozoa</taxon>
        <taxon>Arthropoda</taxon>
        <taxon>Hexapoda</taxon>
        <taxon>Insecta</taxon>
        <taxon>Pterygota</taxon>
        <taxon>Neoptera</taxon>
        <taxon>Endopterygota</taxon>
        <taxon>Coleoptera</taxon>
        <taxon>Polyphaga</taxon>
        <taxon>Elateriformia</taxon>
        <taxon>Elateroidea</taxon>
        <taxon>Elateridae</taxon>
        <taxon>Agrypninae</taxon>
        <taxon>Pyrophorini</taxon>
        <taxon>Ignelater</taxon>
    </lineage>
</organism>
<evidence type="ECO:0000256" key="1">
    <source>
        <dbReference type="ARBA" id="ARBA00022737"/>
    </source>
</evidence>